<dbReference type="STRING" id="260084.SAMN02927928_2848"/>
<gene>
    <name evidence="2" type="ORF">SAMN02927928_2848</name>
</gene>
<dbReference type="EMBL" id="FMTS01000005">
    <property type="protein sequence ID" value="SCW71550.1"/>
    <property type="molecule type" value="Genomic_DNA"/>
</dbReference>
<accession>A0A1G4SQV1</accession>
<dbReference type="RefSeq" id="WP_245679020.1">
    <property type="nucleotide sequence ID" value="NZ_CBCRYE010000003.1"/>
</dbReference>
<dbReference type="InterPro" id="IPR021393">
    <property type="entry name" value="DUF3034"/>
</dbReference>
<dbReference type="Proteomes" id="UP000199150">
    <property type="component" value="Unassembled WGS sequence"/>
</dbReference>
<reference evidence="3" key="1">
    <citation type="submission" date="2016-10" db="EMBL/GenBank/DDBJ databases">
        <authorList>
            <person name="Varghese N."/>
            <person name="Submissions S."/>
        </authorList>
    </citation>
    <scope>NUCLEOTIDE SEQUENCE [LARGE SCALE GENOMIC DNA]</scope>
    <source>
        <strain evidence="3">CGMCC 1.3431</strain>
    </source>
</reference>
<feature type="chain" id="PRO_5011786305" description="DUF3034 family protein" evidence="1">
    <location>
        <begin position="24"/>
        <end position="292"/>
    </location>
</feature>
<dbReference type="AlphaFoldDB" id="A0A1G4SQV1"/>
<name>A0A1G4SQV1_9CAUL</name>
<proteinExistence type="predicted"/>
<sequence length="292" mass="31061">MKHHLSGALLALSLLAGVPAARAESIFTYASGKLLLTGGVSQVEGAAGGGLTPWAVIGGYETKDQIGANAFYTSVDTQDYRITSQGALVGLYNRVEFSYARQDFDTQGVGAALDLGYGYTISQETVGVKVRLLGDAILDQDHWWPQVSAGAQVKHNRNGALVKALGARDDQSTDYYVSATKLYLAHGLLLNGTLRATKANQFGILGYGGIDNDYHLQFEGSLAYLVNRRLAVGAEVRTKPDNLAVAKEGAGVDIFAAYALNKHLSLTLAYADLGNIVTRHQSGLYGSLQVGF</sequence>
<evidence type="ECO:0000256" key="1">
    <source>
        <dbReference type="SAM" id="SignalP"/>
    </source>
</evidence>
<evidence type="ECO:0000313" key="3">
    <source>
        <dbReference type="Proteomes" id="UP000199150"/>
    </source>
</evidence>
<feature type="signal peptide" evidence="1">
    <location>
        <begin position="1"/>
        <end position="23"/>
    </location>
</feature>
<dbReference type="Pfam" id="PF11231">
    <property type="entry name" value="DUF3034"/>
    <property type="match status" value="1"/>
</dbReference>
<evidence type="ECO:0000313" key="2">
    <source>
        <dbReference type="EMBL" id="SCW71550.1"/>
    </source>
</evidence>
<keyword evidence="1" id="KW-0732">Signal</keyword>
<keyword evidence="3" id="KW-1185">Reference proteome</keyword>
<organism evidence="2 3">
    <name type="scientific">Asticcacaulis taihuensis</name>
    <dbReference type="NCBI Taxonomy" id="260084"/>
    <lineage>
        <taxon>Bacteria</taxon>
        <taxon>Pseudomonadati</taxon>
        <taxon>Pseudomonadota</taxon>
        <taxon>Alphaproteobacteria</taxon>
        <taxon>Caulobacterales</taxon>
        <taxon>Caulobacteraceae</taxon>
        <taxon>Asticcacaulis</taxon>
    </lineage>
</organism>
<protein>
    <recommendedName>
        <fullName evidence="4">DUF3034 family protein</fullName>
    </recommendedName>
</protein>
<evidence type="ECO:0008006" key="4">
    <source>
        <dbReference type="Google" id="ProtNLM"/>
    </source>
</evidence>